<evidence type="ECO:0000313" key="2">
    <source>
        <dbReference type="Proteomes" id="UP000593575"/>
    </source>
</evidence>
<reference evidence="1 2" key="1">
    <citation type="journal article" date="2019" name="Genome Biol. Evol.">
        <title>Insights into the evolution of the New World diploid cottons (Gossypium, subgenus Houzingenia) based on genome sequencing.</title>
        <authorList>
            <person name="Grover C.E."/>
            <person name="Arick M.A. 2nd"/>
            <person name="Thrash A."/>
            <person name="Conover J.L."/>
            <person name="Sanders W.S."/>
            <person name="Peterson D.G."/>
            <person name="Frelichowski J.E."/>
            <person name="Scheffler J.A."/>
            <person name="Scheffler B.E."/>
            <person name="Wendel J.F."/>
        </authorList>
    </citation>
    <scope>NUCLEOTIDE SEQUENCE [LARGE SCALE GENOMIC DNA]</scope>
    <source>
        <strain evidence="1">6</strain>
        <tissue evidence="1">Leaf</tissue>
    </source>
</reference>
<comment type="caution">
    <text evidence="1">The sequence shown here is derived from an EMBL/GenBank/DDBJ whole genome shotgun (WGS) entry which is preliminary data.</text>
</comment>
<gene>
    <name evidence="1" type="ORF">Goarm_011267</name>
</gene>
<proteinExistence type="predicted"/>
<accession>A0A7J9IXV9</accession>
<feature type="non-terminal residue" evidence="1">
    <location>
        <position position="95"/>
    </location>
</feature>
<dbReference type="EMBL" id="JABFAE010000004">
    <property type="protein sequence ID" value="MBA0826414.1"/>
    <property type="molecule type" value="Genomic_DNA"/>
</dbReference>
<keyword evidence="2" id="KW-1185">Reference proteome</keyword>
<organism evidence="1 2">
    <name type="scientific">Gossypium armourianum</name>
    <dbReference type="NCBI Taxonomy" id="34283"/>
    <lineage>
        <taxon>Eukaryota</taxon>
        <taxon>Viridiplantae</taxon>
        <taxon>Streptophyta</taxon>
        <taxon>Embryophyta</taxon>
        <taxon>Tracheophyta</taxon>
        <taxon>Spermatophyta</taxon>
        <taxon>Magnoliopsida</taxon>
        <taxon>eudicotyledons</taxon>
        <taxon>Gunneridae</taxon>
        <taxon>Pentapetalae</taxon>
        <taxon>rosids</taxon>
        <taxon>malvids</taxon>
        <taxon>Malvales</taxon>
        <taxon>Malvaceae</taxon>
        <taxon>Malvoideae</taxon>
        <taxon>Gossypium</taxon>
    </lineage>
</organism>
<dbReference type="AlphaFoldDB" id="A0A7J9IXV9"/>
<protein>
    <submittedName>
        <fullName evidence="1">Uncharacterized protein</fullName>
    </submittedName>
</protein>
<sequence length="95" mass="10628">MSMPMPIPVPNAEHENRNLLLMHNETNTSSNATNLSSPRPIKNSLYDPLFKGIELPVDPHLRMFATMGGTNVGDDIFGKAVINLDYQNEKYSIIE</sequence>
<evidence type="ECO:0000313" key="1">
    <source>
        <dbReference type="EMBL" id="MBA0826414.1"/>
    </source>
</evidence>
<dbReference type="Proteomes" id="UP000593575">
    <property type="component" value="Unassembled WGS sequence"/>
</dbReference>
<name>A0A7J9IXV9_9ROSI</name>